<evidence type="ECO:0000313" key="3">
    <source>
        <dbReference type="Proteomes" id="UP001214250"/>
    </source>
</evidence>
<protein>
    <submittedName>
        <fullName evidence="2">Type II toxin-antitoxin system RelE/ParE family toxin</fullName>
    </submittedName>
</protein>
<dbReference type="Proteomes" id="UP001214250">
    <property type="component" value="Chromosome 1"/>
</dbReference>
<proteinExistence type="predicted"/>
<evidence type="ECO:0000256" key="1">
    <source>
        <dbReference type="ARBA" id="ARBA00022649"/>
    </source>
</evidence>
<reference evidence="2 3" key="1">
    <citation type="submission" date="2023-02" db="EMBL/GenBank/DDBJ databases">
        <title>Genome sequence of Lentisphaera profundi SAORIC-696.</title>
        <authorList>
            <person name="Kim e."/>
            <person name="Cho J.-C."/>
            <person name="Choi A."/>
            <person name="Kang I."/>
        </authorList>
    </citation>
    <scope>NUCLEOTIDE SEQUENCE [LARGE SCALE GENOMIC DNA]</scope>
    <source>
        <strain evidence="2 3">SAORIC-696</strain>
    </source>
</reference>
<dbReference type="InterPro" id="IPR035093">
    <property type="entry name" value="RelE/ParE_toxin_dom_sf"/>
</dbReference>
<dbReference type="Gene3D" id="3.30.2310.20">
    <property type="entry name" value="RelE-like"/>
    <property type="match status" value="1"/>
</dbReference>
<accession>A0ABY7VWH0</accession>
<dbReference type="EMBL" id="CP117811">
    <property type="protein sequence ID" value="WDE97166.1"/>
    <property type="molecule type" value="Genomic_DNA"/>
</dbReference>
<keyword evidence="3" id="KW-1185">Reference proteome</keyword>
<organism evidence="2 3">
    <name type="scientific">Lentisphaera profundi</name>
    <dbReference type="NCBI Taxonomy" id="1658616"/>
    <lineage>
        <taxon>Bacteria</taxon>
        <taxon>Pseudomonadati</taxon>
        <taxon>Lentisphaerota</taxon>
        <taxon>Lentisphaeria</taxon>
        <taxon>Lentisphaerales</taxon>
        <taxon>Lentisphaeraceae</taxon>
        <taxon>Lentisphaera</taxon>
    </lineage>
</organism>
<evidence type="ECO:0000313" key="2">
    <source>
        <dbReference type="EMBL" id="WDE97166.1"/>
    </source>
</evidence>
<gene>
    <name evidence="2" type="ORF">PQO03_04255</name>
</gene>
<dbReference type="InterPro" id="IPR007712">
    <property type="entry name" value="RelE/ParE_toxin"/>
</dbReference>
<keyword evidence="1" id="KW-1277">Toxin-antitoxin system</keyword>
<dbReference type="Pfam" id="PF05016">
    <property type="entry name" value="ParE_toxin"/>
    <property type="match status" value="1"/>
</dbReference>
<sequence length="96" mass="11418">MNFSFDPQAEKEFEQAVDYYNECQEDLGFEFASEVYKSIDHILGFPEAWAQLSKNTRRCITDRFPYGVIYLIEDDEIIIIAIMQLQQGPNYWHNRL</sequence>
<name>A0ABY7VWH0_9BACT</name>
<dbReference type="RefSeq" id="WP_274151392.1">
    <property type="nucleotide sequence ID" value="NZ_CP117811.1"/>
</dbReference>